<dbReference type="InterPro" id="IPR004333">
    <property type="entry name" value="SBP_dom"/>
</dbReference>
<dbReference type="Proteomes" id="UP001359559">
    <property type="component" value="Unassembled WGS sequence"/>
</dbReference>
<dbReference type="SUPFAM" id="SSF103612">
    <property type="entry name" value="SBT domain"/>
    <property type="match status" value="1"/>
</dbReference>
<dbReference type="AlphaFoldDB" id="A0AAN9JQE2"/>
<keyword evidence="3" id="KW-0862">Zinc</keyword>
<feature type="domain" description="SBP-type" evidence="6">
    <location>
        <begin position="154"/>
        <end position="188"/>
    </location>
</feature>
<feature type="transmembrane region" description="Helical" evidence="5">
    <location>
        <begin position="43"/>
        <end position="68"/>
    </location>
</feature>
<reference evidence="7 8" key="1">
    <citation type="submission" date="2024-01" db="EMBL/GenBank/DDBJ databases">
        <title>The genomes of 5 underutilized Papilionoideae crops provide insights into root nodulation and disease resistance.</title>
        <authorList>
            <person name="Yuan L."/>
        </authorList>
    </citation>
    <scope>NUCLEOTIDE SEQUENCE [LARGE SCALE GENOMIC DNA]</scope>
    <source>
        <strain evidence="7">LY-2023</strain>
        <tissue evidence="7">Leaf</tissue>
    </source>
</reference>
<dbReference type="GO" id="GO:0003677">
    <property type="term" value="F:DNA binding"/>
    <property type="evidence" value="ECO:0007669"/>
    <property type="project" value="InterPro"/>
</dbReference>
<dbReference type="InterPro" id="IPR044817">
    <property type="entry name" value="SBP-like"/>
</dbReference>
<protein>
    <recommendedName>
        <fullName evidence="6">SBP-type domain-containing protein</fullName>
    </recommendedName>
</protein>
<evidence type="ECO:0000313" key="7">
    <source>
        <dbReference type="EMBL" id="KAK7303520.1"/>
    </source>
</evidence>
<evidence type="ECO:0000259" key="6">
    <source>
        <dbReference type="PROSITE" id="PS51141"/>
    </source>
</evidence>
<dbReference type="PANTHER" id="PTHR31251">
    <property type="entry name" value="SQUAMOSA PROMOTER-BINDING-LIKE PROTEIN 4"/>
    <property type="match status" value="1"/>
</dbReference>
<dbReference type="EMBL" id="JAYKXN010000003">
    <property type="protein sequence ID" value="KAK7303520.1"/>
    <property type="molecule type" value="Genomic_DNA"/>
</dbReference>
<name>A0AAN9JQE2_CLITE</name>
<dbReference type="InterPro" id="IPR036893">
    <property type="entry name" value="SBP_sf"/>
</dbReference>
<evidence type="ECO:0000256" key="5">
    <source>
        <dbReference type="SAM" id="Phobius"/>
    </source>
</evidence>
<dbReference type="Gene3D" id="4.10.1100.10">
    <property type="entry name" value="Transcription factor, SBP-box domain"/>
    <property type="match status" value="1"/>
</dbReference>
<dbReference type="PROSITE" id="PS51141">
    <property type="entry name" value="ZF_SBP"/>
    <property type="match status" value="1"/>
</dbReference>
<keyword evidence="5" id="KW-0812">Transmembrane</keyword>
<keyword evidence="5" id="KW-1133">Transmembrane helix</keyword>
<accession>A0AAN9JQE2</accession>
<evidence type="ECO:0000313" key="8">
    <source>
        <dbReference type="Proteomes" id="UP001359559"/>
    </source>
</evidence>
<evidence type="ECO:0000256" key="4">
    <source>
        <dbReference type="PROSITE-ProRule" id="PRU00470"/>
    </source>
</evidence>
<keyword evidence="2 4" id="KW-0863">Zinc-finger</keyword>
<evidence type="ECO:0000256" key="1">
    <source>
        <dbReference type="ARBA" id="ARBA00022723"/>
    </source>
</evidence>
<keyword evidence="8" id="KW-1185">Reference proteome</keyword>
<proteinExistence type="predicted"/>
<keyword evidence="5" id="KW-0472">Membrane</keyword>
<dbReference type="PANTHER" id="PTHR31251:SF86">
    <property type="entry name" value="SQUAMOSA PROMOTER-BINDING-LIKE PROTEIN 1"/>
    <property type="match status" value="1"/>
</dbReference>
<sequence>MLAVATSCILLSPLSLFSSFLLPMTFLFMPTLGSWVMSNDAKFGFFNSGFPFLVFKGVSVIFAGFGLFPTDPETLANGDNSKIFSSGYDDIINTREGKRELKKRRKGVIDEGVEMNDEAGGSLNLNLGSQVFPIMEGEEKSGKKTNIMGTTSNHAVCQVEDCRADLSNAKDYHRRHKFVIFIPRLAGH</sequence>
<organism evidence="7 8">
    <name type="scientific">Clitoria ternatea</name>
    <name type="common">Butterfly pea</name>
    <dbReference type="NCBI Taxonomy" id="43366"/>
    <lineage>
        <taxon>Eukaryota</taxon>
        <taxon>Viridiplantae</taxon>
        <taxon>Streptophyta</taxon>
        <taxon>Embryophyta</taxon>
        <taxon>Tracheophyta</taxon>
        <taxon>Spermatophyta</taxon>
        <taxon>Magnoliopsida</taxon>
        <taxon>eudicotyledons</taxon>
        <taxon>Gunneridae</taxon>
        <taxon>Pentapetalae</taxon>
        <taxon>rosids</taxon>
        <taxon>fabids</taxon>
        <taxon>Fabales</taxon>
        <taxon>Fabaceae</taxon>
        <taxon>Papilionoideae</taxon>
        <taxon>50 kb inversion clade</taxon>
        <taxon>NPAAA clade</taxon>
        <taxon>indigoferoid/millettioid clade</taxon>
        <taxon>Phaseoleae</taxon>
        <taxon>Clitoria</taxon>
    </lineage>
</organism>
<gene>
    <name evidence="7" type="ORF">RJT34_14427</name>
</gene>
<comment type="caution">
    <text evidence="7">The sequence shown here is derived from an EMBL/GenBank/DDBJ whole genome shotgun (WGS) entry which is preliminary data.</text>
</comment>
<evidence type="ECO:0000256" key="3">
    <source>
        <dbReference type="ARBA" id="ARBA00022833"/>
    </source>
</evidence>
<evidence type="ECO:0000256" key="2">
    <source>
        <dbReference type="ARBA" id="ARBA00022771"/>
    </source>
</evidence>
<keyword evidence="1" id="KW-0479">Metal-binding</keyword>
<dbReference type="GO" id="GO:0005634">
    <property type="term" value="C:nucleus"/>
    <property type="evidence" value="ECO:0007669"/>
    <property type="project" value="InterPro"/>
</dbReference>
<dbReference type="GO" id="GO:0008270">
    <property type="term" value="F:zinc ion binding"/>
    <property type="evidence" value="ECO:0007669"/>
    <property type="project" value="UniProtKB-KW"/>
</dbReference>